<evidence type="ECO:0000313" key="6">
    <source>
        <dbReference type="EMBL" id="EJZ83942.1"/>
    </source>
</evidence>
<dbReference type="InterPro" id="IPR000792">
    <property type="entry name" value="Tscrpt_reg_LuxR_C"/>
</dbReference>
<dbReference type="SUPFAM" id="SSF46894">
    <property type="entry name" value="C-terminal effector domain of the bipartite response regulators"/>
    <property type="match status" value="1"/>
</dbReference>
<gene>
    <name evidence="6" type="ORF">HMPREF9451_01467</name>
</gene>
<dbReference type="PROSITE" id="PS50043">
    <property type="entry name" value="HTH_LUXR_2"/>
    <property type="match status" value="1"/>
</dbReference>
<dbReference type="Pfam" id="PF00196">
    <property type="entry name" value="GerE"/>
    <property type="match status" value="1"/>
</dbReference>
<evidence type="ECO:0000256" key="4">
    <source>
        <dbReference type="SAM" id="Phobius"/>
    </source>
</evidence>
<dbReference type="PRINTS" id="PR00038">
    <property type="entry name" value="HTHLUXR"/>
</dbReference>
<dbReference type="eggNOG" id="COG2197">
    <property type="taxonomic scope" value="Bacteria"/>
</dbReference>
<dbReference type="InterPro" id="IPR036388">
    <property type="entry name" value="WH-like_DNA-bd_sf"/>
</dbReference>
<feature type="transmembrane region" description="Helical" evidence="4">
    <location>
        <begin position="75"/>
        <end position="94"/>
    </location>
</feature>
<feature type="transmembrane region" description="Helical" evidence="4">
    <location>
        <begin position="133"/>
        <end position="150"/>
    </location>
</feature>
<evidence type="ECO:0000313" key="7">
    <source>
        <dbReference type="Proteomes" id="UP000006069"/>
    </source>
</evidence>
<feature type="transmembrane region" description="Helical" evidence="4">
    <location>
        <begin position="231"/>
        <end position="251"/>
    </location>
</feature>
<keyword evidence="2" id="KW-0238">DNA-binding</keyword>
<dbReference type="HOGENOM" id="CLU_027066_1_0_11"/>
<dbReference type="InParanoid" id="K0YK03"/>
<keyword evidence="4" id="KW-0472">Membrane</keyword>
<organism evidence="6 7">
    <name type="scientific">Slackia piriformis YIT 12062</name>
    <dbReference type="NCBI Taxonomy" id="742818"/>
    <lineage>
        <taxon>Bacteria</taxon>
        <taxon>Bacillati</taxon>
        <taxon>Actinomycetota</taxon>
        <taxon>Coriobacteriia</taxon>
        <taxon>Eggerthellales</taxon>
        <taxon>Eggerthellaceae</taxon>
        <taxon>Slackia</taxon>
    </lineage>
</organism>
<feature type="transmembrane region" description="Helical" evidence="4">
    <location>
        <begin position="156"/>
        <end position="176"/>
    </location>
</feature>
<feature type="domain" description="HTH luxR-type" evidence="5">
    <location>
        <begin position="405"/>
        <end position="470"/>
    </location>
</feature>
<dbReference type="EMBL" id="ADMD01000007">
    <property type="protein sequence ID" value="EJZ83942.1"/>
    <property type="molecule type" value="Genomic_DNA"/>
</dbReference>
<feature type="transmembrane region" description="Helical" evidence="4">
    <location>
        <begin position="45"/>
        <end position="63"/>
    </location>
</feature>
<name>K0YK03_9ACTN</name>
<keyword evidence="4" id="KW-0812">Transmembrane</keyword>
<comment type="caution">
    <text evidence="6">The sequence shown here is derived from an EMBL/GenBank/DDBJ whole genome shotgun (WGS) entry which is preliminary data.</text>
</comment>
<dbReference type="SUPFAM" id="SSF103473">
    <property type="entry name" value="MFS general substrate transporter"/>
    <property type="match status" value="1"/>
</dbReference>
<protein>
    <recommendedName>
        <fullName evidence="5">HTH luxR-type domain-containing protein</fullName>
    </recommendedName>
</protein>
<feature type="transmembrane region" description="Helical" evidence="4">
    <location>
        <begin position="260"/>
        <end position="279"/>
    </location>
</feature>
<keyword evidence="1" id="KW-0805">Transcription regulation</keyword>
<evidence type="ECO:0000256" key="1">
    <source>
        <dbReference type="ARBA" id="ARBA00023015"/>
    </source>
</evidence>
<feature type="transmembrane region" description="Helical" evidence="4">
    <location>
        <begin position="285"/>
        <end position="303"/>
    </location>
</feature>
<dbReference type="CDD" id="cd06170">
    <property type="entry name" value="LuxR_C_like"/>
    <property type="match status" value="1"/>
</dbReference>
<sequence length="475" mass="51819">MKINARAPIVAASIGFACFLAMNSFSLWGFSYLPEFVMGAHADKAWSLPLALSNTAAFLVFVIAASKNKAKHPPLAGAVGFVACGLICLLGFLGSENLPLLFLSGGCVGVGTTCCFVCWETVFSRMGDRQRKLCILAGSVLSAASFAFFATADNSLTLFAIMVLAFGSIATMYFCLKAIPEKQENLPFALNAKSLKEYAGLLLCILAIGVISPVIDGAMPNEGSNLMGRGFIVHGANVLSAIVLGVAWFAFDKAITIKRAYYLVFPLFVTALFFFPFVSDEMKQAASFAASFGFTFFSIVMMISCIEISEEKHEGLIGLYALFAFVTYASRFVGDGVSFVLGQSSIPNDTLPMAAAFLLVYLLSIVMFLVSRKSRHEATPLQSPDTQAEQPHRDIEDRAERQCAILAEQYKLTERQHEILVLFSHGYDIPSIAKRFFISENTVRTHTKKLYLVLDVHSKQEIISLIETVDLDSEA</sequence>
<dbReference type="PATRIC" id="fig|742818.3.peg.1547"/>
<keyword evidence="4" id="KW-1133">Transmembrane helix</keyword>
<dbReference type="Proteomes" id="UP000006069">
    <property type="component" value="Unassembled WGS sequence"/>
</dbReference>
<feature type="transmembrane region" description="Helical" evidence="4">
    <location>
        <begin position="100"/>
        <end position="121"/>
    </location>
</feature>
<feature type="transmembrane region" description="Helical" evidence="4">
    <location>
        <begin position="315"/>
        <end position="333"/>
    </location>
</feature>
<dbReference type="OrthoDB" id="3173043at2"/>
<evidence type="ECO:0000256" key="2">
    <source>
        <dbReference type="ARBA" id="ARBA00023125"/>
    </source>
</evidence>
<reference evidence="6 7" key="1">
    <citation type="submission" date="2012-08" db="EMBL/GenBank/DDBJ databases">
        <title>The Genome Sequence of Slackia piriformis YIT 12062.</title>
        <authorList>
            <consortium name="The Broad Institute Genome Sequencing Platform"/>
            <person name="Earl A."/>
            <person name="Ward D."/>
            <person name="Feldgarden M."/>
            <person name="Gevers D."/>
            <person name="Morotomi M."/>
            <person name="Walker B."/>
            <person name="Young S.K."/>
            <person name="Zeng Q."/>
            <person name="Gargeya S."/>
            <person name="Fitzgerald M."/>
            <person name="Haas B."/>
            <person name="Abouelleil A."/>
            <person name="Alvarado L."/>
            <person name="Arachchi H.M."/>
            <person name="Berlin A.M."/>
            <person name="Chapman S.B."/>
            <person name="Goldberg J."/>
            <person name="Griggs A."/>
            <person name="Gujja S."/>
            <person name="Hansen M."/>
            <person name="Howarth C."/>
            <person name="Imamovic A."/>
            <person name="Larimer J."/>
            <person name="McCowen C."/>
            <person name="Montmayeur A."/>
            <person name="Murphy C."/>
            <person name="Neiman D."/>
            <person name="Pearson M."/>
            <person name="Priest M."/>
            <person name="Roberts A."/>
            <person name="Saif S."/>
            <person name="Shea T."/>
            <person name="Sisk P."/>
            <person name="Sykes S."/>
            <person name="Wortman J."/>
            <person name="Nusbaum C."/>
            <person name="Birren B."/>
        </authorList>
    </citation>
    <scope>NUCLEOTIDE SEQUENCE [LARGE SCALE GENOMIC DNA]</scope>
    <source>
        <strain evidence="6 7">YIT 12062</strain>
    </source>
</reference>
<dbReference type="InterPro" id="IPR036259">
    <property type="entry name" value="MFS_trans_sf"/>
</dbReference>
<dbReference type="PROSITE" id="PS51257">
    <property type="entry name" value="PROKAR_LIPOPROTEIN"/>
    <property type="match status" value="1"/>
</dbReference>
<dbReference type="RefSeq" id="WP_009139661.1">
    <property type="nucleotide sequence ID" value="NZ_JH815198.1"/>
</dbReference>
<keyword evidence="7" id="KW-1185">Reference proteome</keyword>
<accession>K0YK03</accession>
<dbReference type="GO" id="GO:0006355">
    <property type="term" value="P:regulation of DNA-templated transcription"/>
    <property type="evidence" value="ECO:0007669"/>
    <property type="project" value="InterPro"/>
</dbReference>
<dbReference type="SMART" id="SM00421">
    <property type="entry name" value="HTH_LUXR"/>
    <property type="match status" value="1"/>
</dbReference>
<dbReference type="PANTHER" id="PTHR44688">
    <property type="entry name" value="DNA-BINDING TRANSCRIPTIONAL ACTIVATOR DEVR_DOSR"/>
    <property type="match status" value="1"/>
</dbReference>
<proteinExistence type="predicted"/>
<dbReference type="GO" id="GO:0003677">
    <property type="term" value="F:DNA binding"/>
    <property type="evidence" value="ECO:0007669"/>
    <property type="project" value="UniProtKB-KW"/>
</dbReference>
<dbReference type="Gene3D" id="1.10.10.10">
    <property type="entry name" value="Winged helix-like DNA-binding domain superfamily/Winged helix DNA-binding domain"/>
    <property type="match status" value="1"/>
</dbReference>
<keyword evidence="3" id="KW-0804">Transcription</keyword>
<evidence type="ECO:0000259" key="5">
    <source>
        <dbReference type="PROSITE" id="PS50043"/>
    </source>
</evidence>
<feature type="transmembrane region" description="Helical" evidence="4">
    <location>
        <begin position="353"/>
        <end position="370"/>
    </location>
</feature>
<dbReference type="PANTHER" id="PTHR44688:SF16">
    <property type="entry name" value="DNA-BINDING TRANSCRIPTIONAL ACTIVATOR DEVR_DOSR"/>
    <property type="match status" value="1"/>
</dbReference>
<dbReference type="AlphaFoldDB" id="K0YK03"/>
<evidence type="ECO:0000256" key="3">
    <source>
        <dbReference type="ARBA" id="ARBA00023163"/>
    </source>
</evidence>
<feature type="transmembrane region" description="Helical" evidence="4">
    <location>
        <begin position="197"/>
        <end position="219"/>
    </location>
</feature>
<dbReference type="InterPro" id="IPR016032">
    <property type="entry name" value="Sig_transdc_resp-reg_C-effctor"/>
</dbReference>